<dbReference type="Proteomes" id="UP001157418">
    <property type="component" value="Unassembled WGS sequence"/>
</dbReference>
<evidence type="ECO:0000313" key="2">
    <source>
        <dbReference type="Proteomes" id="UP001157418"/>
    </source>
</evidence>
<name>A0AAU9LMD5_9ASTR</name>
<reference evidence="1 2" key="1">
    <citation type="submission" date="2022-01" db="EMBL/GenBank/DDBJ databases">
        <authorList>
            <person name="Xiong W."/>
            <person name="Schranz E."/>
        </authorList>
    </citation>
    <scope>NUCLEOTIDE SEQUENCE [LARGE SCALE GENOMIC DNA]</scope>
</reference>
<organism evidence="1 2">
    <name type="scientific">Lactuca virosa</name>
    <dbReference type="NCBI Taxonomy" id="75947"/>
    <lineage>
        <taxon>Eukaryota</taxon>
        <taxon>Viridiplantae</taxon>
        <taxon>Streptophyta</taxon>
        <taxon>Embryophyta</taxon>
        <taxon>Tracheophyta</taxon>
        <taxon>Spermatophyta</taxon>
        <taxon>Magnoliopsida</taxon>
        <taxon>eudicotyledons</taxon>
        <taxon>Gunneridae</taxon>
        <taxon>Pentapetalae</taxon>
        <taxon>asterids</taxon>
        <taxon>campanulids</taxon>
        <taxon>Asterales</taxon>
        <taxon>Asteraceae</taxon>
        <taxon>Cichorioideae</taxon>
        <taxon>Cichorieae</taxon>
        <taxon>Lactucinae</taxon>
        <taxon>Lactuca</taxon>
    </lineage>
</organism>
<comment type="caution">
    <text evidence="1">The sequence shown here is derived from an EMBL/GenBank/DDBJ whole genome shotgun (WGS) entry which is preliminary data.</text>
</comment>
<dbReference type="EMBL" id="CAKMRJ010000001">
    <property type="protein sequence ID" value="CAH1415235.1"/>
    <property type="molecule type" value="Genomic_DNA"/>
</dbReference>
<keyword evidence="2" id="KW-1185">Reference proteome</keyword>
<sequence length="81" mass="9077">MFGTNPMEQECCQYDEQSMLDDLVGPMNFVELEGGIEATQPTVVVGLTGMIVEQEMKIDLVHRYPSEVGDLCLRLYSSFVV</sequence>
<protein>
    <submittedName>
        <fullName evidence="1">Uncharacterized protein</fullName>
    </submittedName>
</protein>
<dbReference type="AlphaFoldDB" id="A0AAU9LMD5"/>
<evidence type="ECO:0000313" key="1">
    <source>
        <dbReference type="EMBL" id="CAH1415235.1"/>
    </source>
</evidence>
<proteinExistence type="predicted"/>
<gene>
    <name evidence="1" type="ORF">LVIROSA_LOCUS3095</name>
</gene>
<accession>A0AAU9LMD5</accession>